<comment type="caution">
    <text evidence="2">The sequence shown here is derived from an EMBL/GenBank/DDBJ whole genome shotgun (WGS) entry which is preliminary data.</text>
</comment>
<feature type="non-terminal residue" evidence="2">
    <location>
        <position position="69"/>
    </location>
</feature>
<proteinExistence type="predicted"/>
<sequence>MATGTPNVVINPYHGNYQANIGHSDAQMHSVVSMRSAGRQSLHSNRNGHATKTVESTGYPVSGNVSQDI</sequence>
<evidence type="ECO:0000256" key="1">
    <source>
        <dbReference type="SAM" id="MobiDB-lite"/>
    </source>
</evidence>
<dbReference type="AlphaFoldDB" id="A0A1Y3AVF4"/>
<organism evidence="2 3">
    <name type="scientific">Euroglyphus maynei</name>
    <name type="common">Mayne's house dust mite</name>
    <dbReference type="NCBI Taxonomy" id="6958"/>
    <lineage>
        <taxon>Eukaryota</taxon>
        <taxon>Metazoa</taxon>
        <taxon>Ecdysozoa</taxon>
        <taxon>Arthropoda</taxon>
        <taxon>Chelicerata</taxon>
        <taxon>Arachnida</taxon>
        <taxon>Acari</taxon>
        <taxon>Acariformes</taxon>
        <taxon>Sarcoptiformes</taxon>
        <taxon>Astigmata</taxon>
        <taxon>Psoroptidia</taxon>
        <taxon>Analgoidea</taxon>
        <taxon>Pyroglyphidae</taxon>
        <taxon>Pyroglyphinae</taxon>
        <taxon>Euroglyphus</taxon>
    </lineage>
</organism>
<feature type="region of interest" description="Disordered" evidence="1">
    <location>
        <begin position="29"/>
        <end position="69"/>
    </location>
</feature>
<keyword evidence="3" id="KW-1185">Reference proteome</keyword>
<reference evidence="2 3" key="1">
    <citation type="submission" date="2017-03" db="EMBL/GenBank/DDBJ databases">
        <title>Genome Survey of Euroglyphus maynei.</title>
        <authorList>
            <person name="Arlian L.G."/>
            <person name="Morgan M.S."/>
            <person name="Rider S.D."/>
        </authorList>
    </citation>
    <scope>NUCLEOTIDE SEQUENCE [LARGE SCALE GENOMIC DNA]</scope>
    <source>
        <strain evidence="2">Arlian Lab</strain>
        <tissue evidence="2">Whole body</tissue>
    </source>
</reference>
<accession>A0A1Y3AVF4</accession>
<evidence type="ECO:0000313" key="2">
    <source>
        <dbReference type="EMBL" id="OTF71643.1"/>
    </source>
</evidence>
<name>A0A1Y3AVF4_EURMA</name>
<gene>
    <name evidence="2" type="ORF">BLA29_014256</name>
</gene>
<evidence type="ECO:0000313" key="3">
    <source>
        <dbReference type="Proteomes" id="UP000194236"/>
    </source>
</evidence>
<protein>
    <submittedName>
        <fullName evidence="2">Uncharacterized protein</fullName>
    </submittedName>
</protein>
<feature type="compositionally biased region" description="Polar residues" evidence="1">
    <location>
        <begin position="38"/>
        <end position="56"/>
    </location>
</feature>
<dbReference type="EMBL" id="MUJZ01059921">
    <property type="protein sequence ID" value="OTF71643.1"/>
    <property type="molecule type" value="Genomic_DNA"/>
</dbReference>
<dbReference type="Proteomes" id="UP000194236">
    <property type="component" value="Unassembled WGS sequence"/>
</dbReference>